<dbReference type="EMBL" id="JAXBLV010000003">
    <property type="protein sequence ID" value="MDY3557862.1"/>
    <property type="molecule type" value="Genomic_DNA"/>
</dbReference>
<evidence type="ECO:0000313" key="7">
    <source>
        <dbReference type="Proteomes" id="UP001272242"/>
    </source>
</evidence>
<keyword evidence="6" id="KW-0012">Acyltransferase</keyword>
<feature type="domain" description="Deacetylase sirtuin-type" evidence="5">
    <location>
        <begin position="12"/>
        <end position="266"/>
    </location>
</feature>
<feature type="binding site" evidence="4">
    <location>
        <position position="168"/>
    </location>
    <ligand>
        <name>Zn(2+)</name>
        <dbReference type="ChEBI" id="CHEBI:29105"/>
    </ligand>
</feature>
<feature type="active site" description="Proton acceptor" evidence="4">
    <location>
        <position position="139"/>
    </location>
</feature>
<dbReference type="InterPro" id="IPR026591">
    <property type="entry name" value="Sirtuin_cat_small_dom_sf"/>
</dbReference>
<dbReference type="PROSITE" id="PS50305">
    <property type="entry name" value="SIRTUIN"/>
    <property type="match status" value="1"/>
</dbReference>
<name>A0ABU5ETB4_9BACT</name>
<dbReference type="InterPro" id="IPR050134">
    <property type="entry name" value="NAD-dep_sirtuin_deacylases"/>
</dbReference>
<dbReference type="InterPro" id="IPR026590">
    <property type="entry name" value="Ssirtuin_cat_dom"/>
</dbReference>
<reference evidence="7" key="1">
    <citation type="journal article" date="2023" name="Mar. Drugs">
        <title>Gemmata algarum, a Novel Planctomycete Isolated from an Algal Mat, Displays Antimicrobial Activity.</title>
        <authorList>
            <person name="Kumar G."/>
            <person name="Kallscheuer N."/>
            <person name="Kashif M."/>
            <person name="Ahamad S."/>
            <person name="Jagadeeshwari U."/>
            <person name="Pannikurungottu S."/>
            <person name="Haufschild T."/>
            <person name="Kabuu M."/>
            <person name="Sasikala C."/>
            <person name="Jogler C."/>
            <person name="Ramana C."/>
        </authorList>
    </citation>
    <scope>NUCLEOTIDE SEQUENCE [LARGE SCALE GENOMIC DNA]</scope>
    <source>
        <strain evidence="7">JC673</strain>
    </source>
</reference>
<dbReference type="InterPro" id="IPR003000">
    <property type="entry name" value="Sirtuin"/>
</dbReference>
<sequence>MDSLTPAGETLTLDDARGVERVVDLLRRSQSVLFITGAGLSADSGLPTYRGAGGLYDGCDPEDGVPIESLLSREALERRPDLTWKYLLQIERACRSAAPNRGHEVIAEAERAFERVWVLTQNVDGFHRRAGSRNVIDIHGDLYRVRCLRCPYAAPVADYSSFTVPPACPRCGGTLRPDVVLFGEHLPAAQLATYKREVERGFDLVFSIGTRSVFPYISAPVLDAYHLHRSSVEINPGETDVSEFVTVKLPLRAAPALDAIWRAYRG</sequence>
<keyword evidence="4" id="KW-0479">Metal-binding</keyword>
<dbReference type="Proteomes" id="UP001272242">
    <property type="component" value="Unassembled WGS sequence"/>
</dbReference>
<evidence type="ECO:0000259" key="5">
    <source>
        <dbReference type="PROSITE" id="PS50305"/>
    </source>
</evidence>
<accession>A0ABU5ETB4</accession>
<gene>
    <name evidence="6" type="ORF">R5W23_005513</name>
</gene>
<keyword evidence="4" id="KW-0862">Zinc</keyword>
<dbReference type="SUPFAM" id="SSF52467">
    <property type="entry name" value="DHS-like NAD/FAD-binding domain"/>
    <property type="match status" value="1"/>
</dbReference>
<dbReference type="Gene3D" id="3.30.1600.10">
    <property type="entry name" value="SIR2/SIRT2 'Small Domain"/>
    <property type="match status" value="1"/>
</dbReference>
<dbReference type="NCBIfam" id="NF001753">
    <property type="entry name" value="PRK00481.1-3"/>
    <property type="match status" value="1"/>
</dbReference>
<evidence type="ECO:0000256" key="3">
    <source>
        <dbReference type="ARBA" id="ARBA00023027"/>
    </source>
</evidence>
<dbReference type="GO" id="GO:0034979">
    <property type="term" value="F:NAD-dependent protein lysine deacetylase activity"/>
    <property type="evidence" value="ECO:0007669"/>
    <property type="project" value="UniProtKB-EC"/>
</dbReference>
<keyword evidence="3" id="KW-0520">NAD</keyword>
<comment type="caution">
    <text evidence="6">The sequence shown here is derived from an EMBL/GenBank/DDBJ whole genome shotgun (WGS) entry which is preliminary data.</text>
</comment>
<feature type="binding site" evidence="4">
    <location>
        <position position="171"/>
    </location>
    <ligand>
        <name>Zn(2+)</name>
        <dbReference type="ChEBI" id="CHEBI:29105"/>
    </ligand>
</feature>
<evidence type="ECO:0000256" key="1">
    <source>
        <dbReference type="ARBA" id="ARBA00012928"/>
    </source>
</evidence>
<dbReference type="InterPro" id="IPR029035">
    <property type="entry name" value="DHS-like_NAD/FAD-binding_dom"/>
</dbReference>
<dbReference type="CDD" id="cd01407">
    <property type="entry name" value="SIR2-fam"/>
    <property type="match status" value="1"/>
</dbReference>
<dbReference type="PANTHER" id="PTHR11085:SF4">
    <property type="entry name" value="NAD-DEPENDENT PROTEIN DEACYLASE"/>
    <property type="match status" value="1"/>
</dbReference>
<evidence type="ECO:0000256" key="2">
    <source>
        <dbReference type="ARBA" id="ARBA00022679"/>
    </source>
</evidence>
<protein>
    <recommendedName>
        <fullName evidence="1">protein acetyllysine N-acetyltransferase</fullName>
        <ecNumber evidence="1">2.3.1.286</ecNumber>
    </recommendedName>
</protein>
<organism evidence="6 7">
    <name type="scientific">Gemmata algarum</name>
    <dbReference type="NCBI Taxonomy" id="2975278"/>
    <lineage>
        <taxon>Bacteria</taxon>
        <taxon>Pseudomonadati</taxon>
        <taxon>Planctomycetota</taxon>
        <taxon>Planctomycetia</taxon>
        <taxon>Gemmatales</taxon>
        <taxon>Gemmataceae</taxon>
        <taxon>Gemmata</taxon>
    </lineage>
</organism>
<evidence type="ECO:0000313" key="6">
    <source>
        <dbReference type="EMBL" id="MDY3557862.1"/>
    </source>
</evidence>
<feature type="binding site" evidence="4">
    <location>
        <position position="150"/>
    </location>
    <ligand>
        <name>Zn(2+)</name>
        <dbReference type="ChEBI" id="CHEBI:29105"/>
    </ligand>
</feature>
<dbReference type="PANTHER" id="PTHR11085">
    <property type="entry name" value="NAD-DEPENDENT PROTEIN DEACYLASE SIRTUIN-5, MITOCHONDRIAL-RELATED"/>
    <property type="match status" value="1"/>
</dbReference>
<feature type="binding site" evidence="4">
    <location>
        <position position="147"/>
    </location>
    <ligand>
        <name>Zn(2+)</name>
        <dbReference type="ChEBI" id="CHEBI:29105"/>
    </ligand>
</feature>
<dbReference type="EC" id="2.3.1.286" evidence="1"/>
<dbReference type="Gene3D" id="3.40.50.1220">
    <property type="entry name" value="TPP-binding domain"/>
    <property type="match status" value="1"/>
</dbReference>
<dbReference type="RefSeq" id="WP_261190290.1">
    <property type="nucleotide sequence ID" value="NZ_JAXBLV010000003.1"/>
</dbReference>
<dbReference type="Pfam" id="PF02146">
    <property type="entry name" value="SIR2"/>
    <property type="match status" value="1"/>
</dbReference>
<keyword evidence="2 6" id="KW-0808">Transferase</keyword>
<evidence type="ECO:0000256" key="4">
    <source>
        <dbReference type="PROSITE-ProRule" id="PRU00236"/>
    </source>
</evidence>
<proteinExistence type="predicted"/>
<keyword evidence="7" id="KW-1185">Reference proteome</keyword>